<reference evidence="4 5" key="1">
    <citation type="submission" date="2019-09" db="EMBL/GenBank/DDBJ databases">
        <authorList>
            <person name="Cao W.R."/>
        </authorList>
    </citation>
    <scope>NUCLEOTIDE SEQUENCE [LARGE SCALE GENOMIC DNA]</scope>
    <source>
        <strain evidence="4 5">B1N29</strain>
    </source>
</reference>
<dbReference type="Pfam" id="PF18962">
    <property type="entry name" value="Por_Secre_tail"/>
    <property type="match status" value="1"/>
</dbReference>
<evidence type="ECO:0000259" key="3">
    <source>
        <dbReference type="Pfam" id="PF18962"/>
    </source>
</evidence>
<gene>
    <name evidence="4" type="ORF">F6U93_10620</name>
</gene>
<sequence length="473" mass="52941">MKIFLPYITLFFAAIQLSNAQSFPVEAIKISGDDDKKINIVILSEGYQASELDKFITDAKSYSNTIFNTSPFKEYANYFNVYAIKVPSNESGADHPGTATDLAEPAHPTQMVDTYFNSTFDAYGRHRLLFYEIDGNAANNTEIKITNVLADNFPMYDQGLILVNTPHYGGSGGQFPVTYNGHWGVYVAMHEMGHSLFNLLDEYYPGDHLAREGINMTQETDPTRVKWKNWYNVNKAGIHQYYSGATPKDWYKPNAGTCIMEVIDKPFCAVCKEGIVEKIHELTTPIDSYLPNTTTVDAENFPIGFELQLTTPNPNTLKSTWNLNALPYASDVDAVAITEADLLKDTNVLTAIVTDNTDLVMVDNHESVHAYVVTWTINYSTFGITEIESETHRFHISIYPNPSNNLVNLEFEGTHNAPLKIDIISMDGKQIKTINVSSLEPQQIDISHLNSGIYIANFYSGNSLISSKRLVKN</sequence>
<accession>A0A6N6MDV8</accession>
<keyword evidence="5" id="KW-1185">Reference proteome</keyword>
<dbReference type="RefSeq" id="WP_150939605.1">
    <property type="nucleotide sequence ID" value="NZ_WAAT01000046.1"/>
</dbReference>
<dbReference type="AlphaFoldDB" id="A0A6N6MDV8"/>
<dbReference type="GO" id="GO:0008237">
    <property type="term" value="F:metallopeptidase activity"/>
    <property type="evidence" value="ECO:0007669"/>
    <property type="project" value="InterPro"/>
</dbReference>
<evidence type="ECO:0000313" key="4">
    <source>
        <dbReference type="EMBL" id="KAB1067492.1"/>
    </source>
</evidence>
<feature type="signal peptide" evidence="2">
    <location>
        <begin position="1"/>
        <end position="20"/>
    </location>
</feature>
<dbReference type="Gene3D" id="3.40.390.10">
    <property type="entry name" value="Collagenase (Catalytic Domain)"/>
    <property type="match status" value="1"/>
</dbReference>
<evidence type="ECO:0000256" key="2">
    <source>
        <dbReference type="SAM" id="SignalP"/>
    </source>
</evidence>
<dbReference type="InterPro" id="IPR024079">
    <property type="entry name" value="MetalloPept_cat_dom_sf"/>
</dbReference>
<dbReference type="EMBL" id="WAAT01000046">
    <property type="protein sequence ID" value="KAB1067492.1"/>
    <property type="molecule type" value="Genomic_DNA"/>
</dbReference>
<comment type="caution">
    <text evidence="4">The sequence shown here is derived from an EMBL/GenBank/DDBJ whole genome shotgun (WGS) entry which is preliminary data.</text>
</comment>
<dbReference type="InterPro" id="IPR026444">
    <property type="entry name" value="Secre_tail"/>
</dbReference>
<dbReference type="Pfam" id="PF09471">
    <property type="entry name" value="Peptidase_M64"/>
    <property type="match status" value="1"/>
</dbReference>
<keyword evidence="1 2" id="KW-0732">Signal</keyword>
<protein>
    <submittedName>
        <fullName evidence="4">T9SS type A sorting domain-containing protein</fullName>
    </submittedName>
</protein>
<dbReference type="InterPro" id="IPR019026">
    <property type="entry name" value="Peptidase_M64_IgA"/>
</dbReference>
<feature type="chain" id="PRO_5026772469" evidence="2">
    <location>
        <begin position="21"/>
        <end position="473"/>
    </location>
</feature>
<organism evidence="4 5">
    <name type="scientific">Pseudotamlana haliotis</name>
    <dbReference type="NCBI Taxonomy" id="2614804"/>
    <lineage>
        <taxon>Bacteria</taxon>
        <taxon>Pseudomonadati</taxon>
        <taxon>Bacteroidota</taxon>
        <taxon>Flavobacteriia</taxon>
        <taxon>Flavobacteriales</taxon>
        <taxon>Flavobacteriaceae</taxon>
        <taxon>Pseudotamlana</taxon>
    </lineage>
</organism>
<evidence type="ECO:0000256" key="1">
    <source>
        <dbReference type="ARBA" id="ARBA00022729"/>
    </source>
</evidence>
<dbReference type="Proteomes" id="UP000441333">
    <property type="component" value="Unassembled WGS sequence"/>
</dbReference>
<proteinExistence type="predicted"/>
<dbReference type="NCBIfam" id="TIGR04183">
    <property type="entry name" value="Por_Secre_tail"/>
    <property type="match status" value="1"/>
</dbReference>
<evidence type="ECO:0000313" key="5">
    <source>
        <dbReference type="Proteomes" id="UP000441333"/>
    </source>
</evidence>
<name>A0A6N6MDV8_9FLAO</name>
<feature type="domain" description="Secretion system C-terminal sorting" evidence="3">
    <location>
        <begin position="398"/>
        <end position="470"/>
    </location>
</feature>